<proteinExistence type="predicted"/>
<dbReference type="EMBL" id="JALMLT010000002">
    <property type="protein sequence ID" value="MDT8758616.1"/>
    <property type="molecule type" value="Genomic_DNA"/>
</dbReference>
<evidence type="ECO:0000313" key="1">
    <source>
        <dbReference type="EMBL" id="MDT8758616.1"/>
    </source>
</evidence>
<reference evidence="1" key="1">
    <citation type="submission" date="2022-04" db="EMBL/GenBank/DDBJ databases">
        <title>Tomato heritable bacteria conferring resistance against bacterial wilt.</title>
        <authorList>
            <person name="Yin J."/>
        </authorList>
    </citation>
    <scope>NUCLEOTIDE SEQUENCE</scope>
    <source>
        <strain evidence="1">Cra20</strain>
    </source>
</reference>
<gene>
    <name evidence="1" type="ORF">MZO42_07890</name>
</gene>
<organism evidence="1">
    <name type="scientific">Sphingomonas psychrotolerans</name>
    <dbReference type="NCBI Taxonomy" id="1327635"/>
    <lineage>
        <taxon>Bacteria</taxon>
        <taxon>Pseudomonadati</taxon>
        <taxon>Pseudomonadota</taxon>
        <taxon>Alphaproteobacteria</taxon>
        <taxon>Sphingomonadales</taxon>
        <taxon>Sphingomonadaceae</taxon>
        <taxon>Sphingomonas</taxon>
    </lineage>
</organism>
<evidence type="ECO:0008006" key="2">
    <source>
        <dbReference type="Google" id="ProtNLM"/>
    </source>
</evidence>
<sequence>MNPADLYARLILWIGDGTGAPDTVLHIHAGMAVLLFVRVLTGRSLATPWPLLAVYLAEFANEIMDYFAHGRVMPDTLSDVLNTVFWPTVLFIGLRIRRAREMPPSPPRDARD</sequence>
<comment type="caution">
    <text evidence="1">The sequence shown here is derived from an EMBL/GenBank/DDBJ whole genome shotgun (WGS) entry which is preliminary data.</text>
</comment>
<accession>A0ABU3N2W3</accession>
<name>A0ABU3N2W3_9SPHN</name>
<protein>
    <recommendedName>
        <fullName evidence="2">VanZ-like domain-containing protein</fullName>
    </recommendedName>
</protein>